<sequence length="241" mass="28009">MLSHRHRCIFIHIRKSAGTSIKHLFADASKDFDDGVLDPHWPPTQPPVSDYYRFTVVRNPWDRFVSGWKYLTSTRRLSLHDVLRNLPQQRPLYNVLAPQAPLNVRWSYARIGSRRRFQHTRYRLLAPIPGLNPRRPKADGHDYRHLTLPLCDQLLDAQGQWVVHKVVPLEDLANGLSEVSARTGIDISHIPHANRKRKGDDYRQYFDEEAQQLFARHFADDIERLGYRFDLGPGVPPVTTP</sequence>
<dbReference type="Gene3D" id="3.40.50.300">
    <property type="entry name" value="P-loop containing nucleotide triphosphate hydrolases"/>
    <property type="match status" value="1"/>
</dbReference>
<dbReference type="RefSeq" id="WP_135480747.1">
    <property type="nucleotide sequence ID" value="NZ_SRMF01000001.1"/>
</dbReference>
<dbReference type="Proteomes" id="UP000297475">
    <property type="component" value="Unassembled WGS sequence"/>
</dbReference>
<name>A0A4Z0W9D9_9GAMM</name>
<dbReference type="AlphaFoldDB" id="A0A4Z0W9D9"/>
<proteinExistence type="predicted"/>
<dbReference type="InterPro" id="IPR027417">
    <property type="entry name" value="P-loop_NTPase"/>
</dbReference>
<dbReference type="SUPFAM" id="SSF52540">
    <property type="entry name" value="P-loop containing nucleoside triphosphate hydrolases"/>
    <property type="match status" value="1"/>
</dbReference>
<protein>
    <recommendedName>
        <fullName evidence="3">Sulfotransferase family protein</fullName>
    </recommendedName>
</protein>
<dbReference type="OrthoDB" id="288532at2"/>
<dbReference type="GO" id="GO:0016020">
    <property type="term" value="C:membrane"/>
    <property type="evidence" value="ECO:0007669"/>
    <property type="project" value="InterPro"/>
</dbReference>
<evidence type="ECO:0000313" key="1">
    <source>
        <dbReference type="EMBL" id="TGG95239.1"/>
    </source>
</evidence>
<evidence type="ECO:0000313" key="2">
    <source>
        <dbReference type="Proteomes" id="UP000297475"/>
    </source>
</evidence>
<keyword evidence="2" id="KW-1185">Reference proteome</keyword>
<gene>
    <name evidence="1" type="ORF">E4656_02120</name>
</gene>
<dbReference type="GO" id="GO:0008146">
    <property type="term" value="F:sulfotransferase activity"/>
    <property type="evidence" value="ECO:0007669"/>
    <property type="project" value="InterPro"/>
</dbReference>
<dbReference type="InterPro" id="IPR005331">
    <property type="entry name" value="Sulfotransferase"/>
</dbReference>
<organism evidence="1 2">
    <name type="scientific">Natronospirillum operosum</name>
    <dbReference type="NCBI Taxonomy" id="2759953"/>
    <lineage>
        <taxon>Bacteria</taxon>
        <taxon>Pseudomonadati</taxon>
        <taxon>Pseudomonadota</taxon>
        <taxon>Gammaproteobacteria</taxon>
        <taxon>Oceanospirillales</taxon>
        <taxon>Natronospirillaceae</taxon>
        <taxon>Natronospirillum</taxon>
    </lineage>
</organism>
<dbReference type="Pfam" id="PF03567">
    <property type="entry name" value="Sulfotransfer_2"/>
    <property type="match status" value="1"/>
</dbReference>
<reference evidence="1 2" key="1">
    <citation type="submission" date="2019-04" db="EMBL/GenBank/DDBJ databases">
        <title>Natronospirillum operosus gen. nov., sp. nov., a haloalkaliphilic satellite isolated from decaying biomass of laboratory culture of cyanobacterium Geitlerinema sp. and proposal of Natronospirillaceae fam. nov. and Saccharospirillaceae fam. nov.</title>
        <authorList>
            <person name="Kevbrin V."/>
            <person name="Boltyanskaya Y."/>
            <person name="Koziaeva V."/>
            <person name="Grouzdev D.S."/>
            <person name="Park M."/>
            <person name="Cho J."/>
        </authorList>
    </citation>
    <scope>NUCLEOTIDE SEQUENCE [LARGE SCALE GENOMIC DNA]</scope>
    <source>
        <strain evidence="1 2">G-116</strain>
    </source>
</reference>
<accession>A0A4Z0W9D9</accession>
<dbReference type="EMBL" id="SRMF01000001">
    <property type="protein sequence ID" value="TGG95239.1"/>
    <property type="molecule type" value="Genomic_DNA"/>
</dbReference>
<comment type="caution">
    <text evidence="1">The sequence shown here is derived from an EMBL/GenBank/DDBJ whole genome shotgun (WGS) entry which is preliminary data.</text>
</comment>
<evidence type="ECO:0008006" key="3">
    <source>
        <dbReference type="Google" id="ProtNLM"/>
    </source>
</evidence>